<sequence>MSDRLRTELETIADGPGPHAGVARVALDEGPLERRLEAAICALAGHRGAGSSTCPSDAARAVGGADWRTAMDAARDISRSLARRGLVQITQRGEVLDPDGEWRGPIRIRAADLP</sequence>
<protein>
    <recommendedName>
        <fullName evidence="3">DUF3253 domain-containing protein</fullName>
    </recommendedName>
</protein>
<dbReference type="Pfam" id="PF11625">
    <property type="entry name" value="DUF3253"/>
    <property type="match status" value="1"/>
</dbReference>
<evidence type="ECO:0008006" key="3">
    <source>
        <dbReference type="Google" id="ProtNLM"/>
    </source>
</evidence>
<dbReference type="InterPro" id="IPR036390">
    <property type="entry name" value="WH_DNA-bd_sf"/>
</dbReference>
<dbReference type="PATRIC" id="fig|1807.14.peg.1134"/>
<evidence type="ECO:0000313" key="2">
    <source>
        <dbReference type="Proteomes" id="UP000036313"/>
    </source>
</evidence>
<dbReference type="Proteomes" id="UP000036313">
    <property type="component" value="Unassembled WGS sequence"/>
</dbReference>
<proteinExistence type="predicted"/>
<dbReference type="EMBL" id="JYNU01000006">
    <property type="protein sequence ID" value="KMO79994.1"/>
    <property type="molecule type" value="Genomic_DNA"/>
</dbReference>
<comment type="caution">
    <text evidence="1">The sequence shown here is derived from an EMBL/GenBank/DDBJ whole genome shotgun (WGS) entry which is preliminary data.</text>
</comment>
<dbReference type="InterPro" id="IPR021660">
    <property type="entry name" value="DUF3253"/>
</dbReference>
<dbReference type="InterPro" id="IPR036388">
    <property type="entry name" value="WH-like_DNA-bd_sf"/>
</dbReference>
<accession>A0A0J6WBT9</accession>
<evidence type="ECO:0000313" key="1">
    <source>
        <dbReference type="EMBL" id="KMO79994.1"/>
    </source>
</evidence>
<gene>
    <name evidence="1" type="ORF">MOBUDSM44075_01127</name>
</gene>
<name>A0A0J6WBT9_9MYCO</name>
<reference evidence="1 2" key="1">
    <citation type="journal article" date="2015" name="Genome Biol. Evol.">
        <title>Characterization of Three Mycobacterium spp. with Potential Use in Bioremediation by Genome Sequencing and Comparative Genomics.</title>
        <authorList>
            <person name="Das S."/>
            <person name="Pettersson B.M."/>
            <person name="Behra P.R."/>
            <person name="Ramesh M."/>
            <person name="Dasgupta S."/>
            <person name="Bhattacharya A."/>
            <person name="Kirsebom L.A."/>
        </authorList>
    </citation>
    <scope>NUCLEOTIDE SEQUENCE [LARGE SCALE GENOMIC DNA]</scope>
    <source>
        <strain evidence="1 2">DSM 44075</strain>
    </source>
</reference>
<organism evidence="1 2">
    <name type="scientific">Mycolicibacterium obuense</name>
    <dbReference type="NCBI Taxonomy" id="1807"/>
    <lineage>
        <taxon>Bacteria</taxon>
        <taxon>Bacillati</taxon>
        <taxon>Actinomycetota</taxon>
        <taxon>Actinomycetes</taxon>
        <taxon>Mycobacteriales</taxon>
        <taxon>Mycobacteriaceae</taxon>
        <taxon>Mycolicibacterium</taxon>
    </lineage>
</organism>
<dbReference type="Gene3D" id="1.10.10.10">
    <property type="entry name" value="Winged helix-like DNA-binding domain superfamily/Winged helix DNA-binding domain"/>
    <property type="match status" value="1"/>
</dbReference>
<dbReference type="AlphaFoldDB" id="A0A0J6WBT9"/>
<dbReference type="RefSeq" id="WP_048422420.1">
    <property type="nucleotide sequence ID" value="NZ_JYNU01000006.1"/>
</dbReference>
<dbReference type="SUPFAM" id="SSF46785">
    <property type="entry name" value="Winged helix' DNA-binding domain"/>
    <property type="match status" value="1"/>
</dbReference>